<evidence type="ECO:0000256" key="1">
    <source>
        <dbReference type="SAM" id="MobiDB-lite"/>
    </source>
</evidence>
<gene>
    <name evidence="2" type="ORF">DESPIG_01842</name>
</gene>
<comment type="caution">
    <text evidence="2">The sequence shown here is derived from an EMBL/GenBank/DDBJ whole genome shotgun (WGS) entry which is preliminary data.</text>
</comment>
<evidence type="ECO:0000313" key="2">
    <source>
        <dbReference type="EMBL" id="EEB33245.1"/>
    </source>
</evidence>
<proteinExistence type="predicted"/>
<reference evidence="2 3" key="1">
    <citation type="submission" date="2008-10" db="EMBL/GenBank/DDBJ databases">
        <title>Draft genome sequence of Desulvovibrio piger (ATCC 29098).</title>
        <authorList>
            <person name="Sudarsanam P."/>
            <person name="Ley R."/>
            <person name="Guruge J."/>
            <person name="Turnbaugh P.J."/>
            <person name="Mahowald M."/>
            <person name="Liep D."/>
            <person name="Gordon J."/>
        </authorList>
    </citation>
    <scope>NUCLEOTIDE SEQUENCE [LARGE SCALE GENOMIC DNA]</scope>
    <source>
        <strain evidence="2 3">ATCC 29098</strain>
    </source>
</reference>
<dbReference type="EMBL" id="ABXU01000058">
    <property type="protein sequence ID" value="EEB33245.1"/>
    <property type="molecule type" value="Genomic_DNA"/>
</dbReference>
<organism evidence="2 3">
    <name type="scientific">Desulfovibrio piger ATCC 29098</name>
    <dbReference type="NCBI Taxonomy" id="411464"/>
    <lineage>
        <taxon>Bacteria</taxon>
        <taxon>Pseudomonadati</taxon>
        <taxon>Thermodesulfobacteriota</taxon>
        <taxon>Desulfovibrionia</taxon>
        <taxon>Desulfovibrionales</taxon>
        <taxon>Desulfovibrionaceae</taxon>
        <taxon>Desulfovibrio</taxon>
    </lineage>
</organism>
<dbReference type="AlphaFoldDB" id="B6WUT1"/>
<name>B6WUT1_9BACT</name>
<dbReference type="Proteomes" id="UP000003676">
    <property type="component" value="Unassembled WGS sequence"/>
</dbReference>
<sequence length="44" mass="5041">MNDRPGQPPEGLSRSFLSIRHLMPALPERPEPLPAGHDRERILR</sequence>
<evidence type="ECO:0000313" key="3">
    <source>
        <dbReference type="Proteomes" id="UP000003676"/>
    </source>
</evidence>
<feature type="compositionally biased region" description="Basic and acidic residues" evidence="1">
    <location>
        <begin position="28"/>
        <end position="44"/>
    </location>
</feature>
<accession>B6WUT1</accession>
<reference evidence="2 3" key="2">
    <citation type="submission" date="2008-10" db="EMBL/GenBank/DDBJ databases">
        <authorList>
            <person name="Fulton L."/>
            <person name="Clifton S."/>
            <person name="Fulton B."/>
            <person name="Xu J."/>
            <person name="Minx P."/>
            <person name="Pepin K.H."/>
            <person name="Johnson M."/>
            <person name="Bhonagiri V."/>
            <person name="Nash W.E."/>
            <person name="Mardis E.R."/>
            <person name="Wilson R.K."/>
        </authorList>
    </citation>
    <scope>NUCLEOTIDE SEQUENCE [LARGE SCALE GENOMIC DNA]</scope>
    <source>
        <strain evidence="2 3">ATCC 29098</strain>
    </source>
</reference>
<dbReference type="HOGENOM" id="CLU_3215394_0_0_7"/>
<feature type="region of interest" description="Disordered" evidence="1">
    <location>
        <begin position="24"/>
        <end position="44"/>
    </location>
</feature>
<protein>
    <submittedName>
        <fullName evidence="2">Uncharacterized protein</fullName>
    </submittedName>
</protein>